<dbReference type="EMBL" id="JAUESC010000381">
    <property type="protein sequence ID" value="KAK0588567.1"/>
    <property type="molecule type" value="Genomic_DNA"/>
</dbReference>
<evidence type="ECO:0000313" key="3">
    <source>
        <dbReference type="Proteomes" id="UP001168877"/>
    </source>
</evidence>
<sequence length="360" mass="39741">MVTYSEVSSSVNGDFMVRDLYLSPKNRYRRSCFAFVRFATLEEAERVEGLMECMCMDDLLSLRLLRYNGIIGVQKMEIRNVSTQGLGAADQVVLDDRGRASKDLEVGSLDIDRGLVQHSRPDGGDSSSNEAVAGAVVEGGHMLKGSSIKKHRIKTRRDVISNYLENGYVDRIFKGQNSKNDRWNLENKVANVLEKGVELGHINTFAVGSGRREENGNQDCKIGIGIVIRDHKGSVLASYYQCLNVSYNREIANTLTILKGLHFGNAYCGEPLVCIETDDSAVVKWINDASHLDFDCGVILNYISSISNHLGISSVLPGLNGTNEVALGLAKKALLLKNYFVWMNDFPLCVSGEVEAEKNC</sequence>
<keyword evidence="3" id="KW-1185">Reference proteome</keyword>
<dbReference type="Pfam" id="PF13456">
    <property type="entry name" value="RVT_3"/>
    <property type="match status" value="1"/>
</dbReference>
<dbReference type="Proteomes" id="UP001168877">
    <property type="component" value="Unassembled WGS sequence"/>
</dbReference>
<evidence type="ECO:0000313" key="2">
    <source>
        <dbReference type="EMBL" id="KAK0588567.1"/>
    </source>
</evidence>
<dbReference type="PANTHER" id="PTHR47074:SF11">
    <property type="entry name" value="REVERSE TRANSCRIPTASE-LIKE PROTEIN"/>
    <property type="match status" value="1"/>
</dbReference>
<feature type="domain" description="RNase H type-1" evidence="1">
    <location>
        <begin position="223"/>
        <end position="331"/>
    </location>
</feature>
<protein>
    <recommendedName>
        <fullName evidence="1">RNase H type-1 domain-containing protein</fullName>
    </recommendedName>
</protein>
<reference evidence="2" key="1">
    <citation type="journal article" date="2022" name="Plant J.">
        <title>Strategies of tolerance reflected in two North American maple genomes.</title>
        <authorList>
            <person name="McEvoy S.L."/>
            <person name="Sezen U.U."/>
            <person name="Trouern-Trend A."/>
            <person name="McMahon S.M."/>
            <person name="Schaberg P.G."/>
            <person name="Yang J."/>
            <person name="Wegrzyn J.L."/>
            <person name="Swenson N.G."/>
        </authorList>
    </citation>
    <scope>NUCLEOTIDE SEQUENCE</scope>
    <source>
        <strain evidence="2">NS2018</strain>
    </source>
</reference>
<comment type="caution">
    <text evidence="2">The sequence shown here is derived from an EMBL/GenBank/DDBJ whole genome shotgun (WGS) entry which is preliminary data.</text>
</comment>
<gene>
    <name evidence="2" type="ORF">LWI29_002715</name>
</gene>
<accession>A0AA39VQ81</accession>
<proteinExistence type="predicted"/>
<dbReference type="InterPro" id="IPR002156">
    <property type="entry name" value="RNaseH_domain"/>
</dbReference>
<organism evidence="2 3">
    <name type="scientific">Acer saccharum</name>
    <name type="common">Sugar maple</name>
    <dbReference type="NCBI Taxonomy" id="4024"/>
    <lineage>
        <taxon>Eukaryota</taxon>
        <taxon>Viridiplantae</taxon>
        <taxon>Streptophyta</taxon>
        <taxon>Embryophyta</taxon>
        <taxon>Tracheophyta</taxon>
        <taxon>Spermatophyta</taxon>
        <taxon>Magnoliopsida</taxon>
        <taxon>eudicotyledons</taxon>
        <taxon>Gunneridae</taxon>
        <taxon>Pentapetalae</taxon>
        <taxon>rosids</taxon>
        <taxon>malvids</taxon>
        <taxon>Sapindales</taxon>
        <taxon>Sapindaceae</taxon>
        <taxon>Hippocastanoideae</taxon>
        <taxon>Acereae</taxon>
        <taxon>Acer</taxon>
    </lineage>
</organism>
<evidence type="ECO:0000259" key="1">
    <source>
        <dbReference type="Pfam" id="PF13456"/>
    </source>
</evidence>
<reference evidence="2" key="2">
    <citation type="submission" date="2023-06" db="EMBL/GenBank/DDBJ databases">
        <authorList>
            <person name="Swenson N.G."/>
            <person name="Wegrzyn J.L."/>
            <person name="Mcevoy S.L."/>
        </authorList>
    </citation>
    <scope>NUCLEOTIDE SEQUENCE</scope>
    <source>
        <strain evidence="2">NS2018</strain>
        <tissue evidence="2">Leaf</tissue>
    </source>
</reference>
<dbReference type="AlphaFoldDB" id="A0AA39VQ81"/>
<dbReference type="GO" id="GO:0004523">
    <property type="term" value="F:RNA-DNA hybrid ribonuclease activity"/>
    <property type="evidence" value="ECO:0007669"/>
    <property type="project" value="InterPro"/>
</dbReference>
<dbReference type="InterPro" id="IPR052929">
    <property type="entry name" value="RNase_H-like_EbsB-rel"/>
</dbReference>
<dbReference type="GO" id="GO:0003676">
    <property type="term" value="F:nucleic acid binding"/>
    <property type="evidence" value="ECO:0007669"/>
    <property type="project" value="InterPro"/>
</dbReference>
<name>A0AA39VQ81_ACESA</name>
<dbReference type="PANTHER" id="PTHR47074">
    <property type="entry name" value="BNAC02G40300D PROTEIN"/>
    <property type="match status" value="1"/>
</dbReference>